<dbReference type="SMART" id="SM01002">
    <property type="entry name" value="AlaDh_PNT_C"/>
    <property type="match status" value="1"/>
</dbReference>
<protein>
    <recommendedName>
        <fullName evidence="5">Saccharopine dehydrogenase [NAD(+), L-lysine-forming]</fullName>
        <ecNumber evidence="4">1.5.1.7</ecNumber>
    </recommendedName>
    <alternativeName>
        <fullName evidence="10">Lysine--2-oxoglutarate reductase</fullName>
    </alternativeName>
</protein>
<dbReference type="KEGG" id="spsw:Sps_03208"/>
<evidence type="ECO:0000256" key="8">
    <source>
        <dbReference type="ARBA" id="ARBA00023027"/>
    </source>
</evidence>
<evidence type="ECO:0000256" key="12">
    <source>
        <dbReference type="PIRSR" id="PIRSR018250-1"/>
    </source>
</evidence>
<evidence type="ECO:0000256" key="9">
    <source>
        <dbReference type="ARBA" id="ARBA00023157"/>
    </source>
</evidence>
<accession>A0A1S6HS54</accession>
<dbReference type="SMART" id="SM01003">
    <property type="entry name" value="AlaDh_PNT_N"/>
    <property type="match status" value="1"/>
</dbReference>
<proteinExistence type="inferred from homology"/>
<organism evidence="16 17">
    <name type="scientific">Shewanella psychrophila</name>
    <dbReference type="NCBI Taxonomy" id="225848"/>
    <lineage>
        <taxon>Bacteria</taxon>
        <taxon>Pseudomonadati</taxon>
        <taxon>Pseudomonadota</taxon>
        <taxon>Gammaproteobacteria</taxon>
        <taxon>Alteromonadales</taxon>
        <taxon>Shewanellaceae</taxon>
        <taxon>Shewanella</taxon>
    </lineage>
</organism>
<evidence type="ECO:0000313" key="17">
    <source>
        <dbReference type="Proteomes" id="UP000189545"/>
    </source>
</evidence>
<keyword evidence="17" id="KW-1185">Reference proteome</keyword>
<dbReference type="InterPro" id="IPR007698">
    <property type="entry name" value="AlaDH/PNT_NAD(H)-bd"/>
</dbReference>
<feature type="active site" description="Proton donor" evidence="12">
    <location>
        <position position="95"/>
    </location>
</feature>
<dbReference type="Gene3D" id="3.40.50.720">
    <property type="entry name" value="NAD(P)-binding Rossmann-like Domain"/>
    <property type="match status" value="1"/>
</dbReference>
<comment type="subunit">
    <text evidence="3">Monomer.</text>
</comment>
<feature type="binding site" evidence="13">
    <location>
        <position position="129"/>
    </location>
    <ligand>
        <name>NAD(+)</name>
        <dbReference type="ChEBI" id="CHEBI:57540"/>
    </ligand>
</feature>
<dbReference type="Proteomes" id="UP000189545">
    <property type="component" value="Chromosome"/>
</dbReference>
<keyword evidence="6" id="KW-0028">Amino-acid biosynthesis</keyword>
<dbReference type="OrthoDB" id="502334at2"/>
<dbReference type="RefSeq" id="WP_077753406.1">
    <property type="nucleotide sequence ID" value="NZ_CP014782.1"/>
</dbReference>
<evidence type="ECO:0000256" key="4">
    <source>
        <dbReference type="ARBA" id="ARBA00012847"/>
    </source>
</evidence>
<dbReference type="PIRSF" id="PIRSF018250">
    <property type="entry name" value="Saccharopine_DH_Lys"/>
    <property type="match status" value="1"/>
</dbReference>
<evidence type="ECO:0000259" key="15">
    <source>
        <dbReference type="SMART" id="SM01003"/>
    </source>
</evidence>
<feature type="binding site" evidence="13">
    <location>
        <begin position="206"/>
        <end position="207"/>
    </location>
    <ligand>
        <name>NAD(+)</name>
        <dbReference type="ChEBI" id="CHEBI:57540"/>
    </ligand>
</feature>
<evidence type="ECO:0000256" key="1">
    <source>
        <dbReference type="ARBA" id="ARBA00004884"/>
    </source>
</evidence>
<name>A0A1S6HS54_9GAMM</name>
<comment type="catalytic activity">
    <reaction evidence="11">
        <text>L-saccharopine + NAD(+) + H2O = L-lysine + 2-oxoglutarate + NADH + H(+)</text>
        <dbReference type="Rhea" id="RHEA:12440"/>
        <dbReference type="ChEBI" id="CHEBI:15377"/>
        <dbReference type="ChEBI" id="CHEBI:15378"/>
        <dbReference type="ChEBI" id="CHEBI:16810"/>
        <dbReference type="ChEBI" id="CHEBI:32551"/>
        <dbReference type="ChEBI" id="CHEBI:57540"/>
        <dbReference type="ChEBI" id="CHEBI:57945"/>
        <dbReference type="ChEBI" id="CHEBI:57951"/>
        <dbReference type="EC" id="1.5.1.7"/>
    </reaction>
</comment>
<feature type="domain" description="Alanine dehydrogenase/pyridine nucleotide transhydrogenase N-terminal" evidence="15">
    <location>
        <begin position="7"/>
        <end position="141"/>
    </location>
</feature>
<evidence type="ECO:0000256" key="11">
    <source>
        <dbReference type="ARBA" id="ARBA00047860"/>
    </source>
</evidence>
<dbReference type="InterPro" id="IPR036291">
    <property type="entry name" value="NAD(P)-bd_dom_sf"/>
</dbReference>
<comment type="pathway">
    <text evidence="1">Amino-acid biosynthesis; L-lysine biosynthesis via AAA pathway; L-lysine from L-alpha-aminoadipate (fungal route): step 3/3.</text>
</comment>
<dbReference type="EC" id="1.5.1.7" evidence="4"/>
<dbReference type="Pfam" id="PF05222">
    <property type="entry name" value="AlaDh_PNT_N"/>
    <property type="match status" value="1"/>
</dbReference>
<keyword evidence="7 16" id="KW-0560">Oxidoreductase</keyword>
<evidence type="ECO:0000313" key="16">
    <source>
        <dbReference type="EMBL" id="AQS38350.1"/>
    </source>
</evidence>
<dbReference type="SUPFAM" id="SSF51735">
    <property type="entry name" value="NAD(P)-binding Rossmann-fold domains"/>
    <property type="match status" value="1"/>
</dbReference>
<evidence type="ECO:0000256" key="6">
    <source>
        <dbReference type="ARBA" id="ARBA00022605"/>
    </source>
</evidence>
<dbReference type="STRING" id="225848.Sps_03208"/>
<evidence type="ECO:0000256" key="2">
    <source>
        <dbReference type="ARBA" id="ARBA00005689"/>
    </source>
</evidence>
<evidence type="ECO:0000256" key="10">
    <source>
        <dbReference type="ARBA" id="ARBA00033228"/>
    </source>
</evidence>
<evidence type="ECO:0000256" key="13">
    <source>
        <dbReference type="PIRSR" id="PIRSR018250-3"/>
    </source>
</evidence>
<dbReference type="AlphaFoldDB" id="A0A1S6HS54"/>
<dbReference type="GO" id="GO:0004754">
    <property type="term" value="F:saccharopine dehydrogenase (NAD+, L-lysine-forming) activity"/>
    <property type="evidence" value="ECO:0007669"/>
    <property type="project" value="UniProtKB-EC"/>
</dbReference>
<feature type="binding site" evidence="13">
    <location>
        <begin position="320"/>
        <end position="323"/>
    </location>
    <ligand>
        <name>NAD(+)</name>
        <dbReference type="ChEBI" id="CHEBI:57540"/>
    </ligand>
</feature>
<comment type="similarity">
    <text evidence="2">Belongs to the AlaDH/PNT family.</text>
</comment>
<evidence type="ECO:0000259" key="14">
    <source>
        <dbReference type="SMART" id="SM01002"/>
    </source>
</evidence>
<dbReference type="UniPathway" id="UPA00033">
    <property type="reaction ID" value="UER00034"/>
</dbReference>
<feature type="binding site" evidence="13">
    <location>
        <position position="231"/>
    </location>
    <ligand>
        <name>NAD(+)</name>
        <dbReference type="ChEBI" id="CHEBI:57540"/>
    </ligand>
</feature>
<evidence type="ECO:0000256" key="3">
    <source>
        <dbReference type="ARBA" id="ARBA00011245"/>
    </source>
</evidence>
<feature type="binding site" evidence="13">
    <location>
        <position position="227"/>
    </location>
    <ligand>
        <name>NAD(+)</name>
        <dbReference type="ChEBI" id="CHEBI:57540"/>
    </ligand>
</feature>
<reference evidence="16 17" key="1">
    <citation type="submission" date="2016-03" db="EMBL/GenBank/DDBJ databases">
        <title>Complete genome sequence of Shewanella psychrophila WP2, a deep sea bacterium isolated from west Pacific sediment.</title>
        <authorList>
            <person name="Xu G."/>
            <person name="Jian H."/>
        </authorList>
    </citation>
    <scope>NUCLEOTIDE SEQUENCE [LARGE SCALE GENOMIC DNA]</scope>
    <source>
        <strain evidence="16 17">WP2</strain>
    </source>
</reference>
<evidence type="ECO:0000256" key="5">
    <source>
        <dbReference type="ARBA" id="ARBA00021221"/>
    </source>
</evidence>
<dbReference type="CDD" id="cd12188">
    <property type="entry name" value="SDH"/>
    <property type="match status" value="1"/>
</dbReference>
<keyword evidence="8 13" id="KW-0520">NAD</keyword>
<dbReference type="GO" id="GO:0005737">
    <property type="term" value="C:cytoplasm"/>
    <property type="evidence" value="ECO:0007669"/>
    <property type="project" value="TreeGrafter"/>
</dbReference>
<feature type="active site" description="Proton acceptor" evidence="12">
    <location>
        <position position="77"/>
    </location>
</feature>
<feature type="binding site" evidence="13">
    <location>
        <position position="281"/>
    </location>
    <ligand>
        <name>NAD(+)</name>
        <dbReference type="ChEBI" id="CHEBI:57540"/>
    </ligand>
</feature>
<dbReference type="EMBL" id="CP014782">
    <property type="protein sequence ID" value="AQS38350.1"/>
    <property type="molecule type" value="Genomic_DNA"/>
</dbReference>
<sequence>MNKPHIWLRAESKPLEERIALTPDVAQKLLAAGFKVTVEASSLSAIPAQAYQEIGCDVVPAHSWQQAPADTIILGLKELSEDNWPLVHRHIHFAHVYKEQQGWQDVLRRFKTGEGELYDLEYLVDDNNRRVAAFGYWAGFAGAAVALKAFGKRQQDTQLNSSAQQGQSVLEKLTSMPSKQALVDDVANSLSQLTRPPKVLVIGAKGRSGCGAVEIAKCVGAEVTEWDMAETKIGGPFEDILDFDILVNCVFVQQALPPFITLPMLETNDIHPRRLTIICDVSCDPYGTYNPLPIYSSCTTFDKPCLRIIEGDNPVDLIAIDHLPSLLPVESSEDFCQQLLPHLLQLDDLNRGVWQKANQIFTDKLSQI</sequence>
<keyword evidence="9" id="KW-1015">Disulfide bond</keyword>
<dbReference type="PANTHER" id="PTHR11133">
    <property type="entry name" value="SACCHAROPINE DEHYDROGENASE"/>
    <property type="match status" value="1"/>
</dbReference>
<dbReference type="InterPro" id="IPR027281">
    <property type="entry name" value="Lys1"/>
</dbReference>
<gene>
    <name evidence="16" type="ORF">Sps_03208</name>
</gene>
<dbReference type="GO" id="GO:0019878">
    <property type="term" value="P:lysine biosynthetic process via aminoadipic acid"/>
    <property type="evidence" value="ECO:0007669"/>
    <property type="project" value="UniProtKB-UniPathway"/>
</dbReference>
<evidence type="ECO:0000256" key="7">
    <source>
        <dbReference type="ARBA" id="ARBA00023002"/>
    </source>
</evidence>
<dbReference type="PANTHER" id="PTHR11133:SF23">
    <property type="entry name" value="SACCHAROPINE DEHYDROGENASE [NAD(+), L-LYSINE-FORMING]"/>
    <property type="match status" value="1"/>
</dbReference>
<dbReference type="InterPro" id="IPR051168">
    <property type="entry name" value="AASS"/>
</dbReference>
<dbReference type="InterPro" id="IPR007886">
    <property type="entry name" value="AlaDH/PNT_N"/>
</dbReference>
<feature type="domain" description="Alanine dehydrogenase/pyridine nucleotide transhydrogenase NAD(H)-binding" evidence="14">
    <location>
        <begin position="182"/>
        <end position="319"/>
    </location>
</feature>
<dbReference type="SUPFAM" id="SSF52283">
    <property type="entry name" value="Formate/glycerate dehydrogenase catalytic domain-like"/>
    <property type="match status" value="1"/>
</dbReference>